<sequence>MKFEIENKTIADAKMVGTQAMKALVFTALLVVAGGAGAQGTPSGNGLGGTDTQVCGFLNNVKKLLNMGSIAVVTIAVIVAGYQIAFAHKRISEVSPILIGGVLIGAAGQIANMILQNKDGAAGNDCSGIGASLMQIAQYYA</sequence>
<name>A0ABD7S9I0_XANVA</name>
<keyword evidence="1" id="KW-1133">Transmembrane helix</keyword>
<keyword evidence="1" id="KW-0812">Transmembrane</keyword>
<keyword evidence="3" id="KW-1185">Reference proteome</keyword>
<evidence type="ECO:0000256" key="1">
    <source>
        <dbReference type="SAM" id="Phobius"/>
    </source>
</evidence>
<proteinExistence type="predicted"/>
<evidence type="ECO:0000313" key="2">
    <source>
        <dbReference type="EMBL" id="TWQ52703.1"/>
    </source>
</evidence>
<dbReference type="Proteomes" id="UP000320455">
    <property type="component" value="Unassembled WGS sequence"/>
</dbReference>
<evidence type="ECO:0000313" key="3">
    <source>
        <dbReference type="Proteomes" id="UP000320455"/>
    </source>
</evidence>
<comment type="caution">
    <text evidence="2">The sequence shown here is derived from an EMBL/GenBank/DDBJ whole genome shotgun (WGS) entry which is preliminary data.</text>
</comment>
<accession>A0ABD7S9I0</accession>
<dbReference type="RefSeq" id="WP_146470430.1">
    <property type="nucleotide sequence ID" value="NZ_JBJNTW010000019.1"/>
</dbReference>
<keyword evidence="1" id="KW-0472">Membrane</keyword>
<gene>
    <name evidence="2" type="ORF">FQK01_11740</name>
</gene>
<dbReference type="EMBL" id="VOCK01000016">
    <property type="protein sequence ID" value="TWQ52703.1"/>
    <property type="molecule type" value="Genomic_DNA"/>
</dbReference>
<reference evidence="3" key="1">
    <citation type="journal article" date="2020" name="Phytopathology">
        <title>Genomic acquisitions in emerging populations of Xanthomonas vasicola pv. vasculorum infecting corn in the U.S. and Argentina.</title>
        <authorList>
            <person name="Perez-Quintero A.L."/>
        </authorList>
    </citation>
    <scope>NUCLEOTIDE SEQUENCE [LARGE SCALE GENOMIC DNA]</scope>
    <source>
        <strain evidence="3">Xvh-L</strain>
    </source>
</reference>
<feature type="transmembrane region" description="Helical" evidence="1">
    <location>
        <begin position="64"/>
        <end position="85"/>
    </location>
</feature>
<dbReference type="AlphaFoldDB" id="A0ABD7S9I0"/>
<dbReference type="Pfam" id="PF04956">
    <property type="entry name" value="TrbC"/>
    <property type="match status" value="1"/>
</dbReference>
<protein>
    <submittedName>
        <fullName evidence="2">TrbC/VirB2 family protein</fullName>
    </submittedName>
</protein>
<dbReference type="InterPro" id="IPR007039">
    <property type="entry name" value="TrbC/VirB2"/>
</dbReference>
<feature type="transmembrane region" description="Helical" evidence="1">
    <location>
        <begin position="97"/>
        <end position="115"/>
    </location>
</feature>
<organism evidence="2 3">
    <name type="scientific">Xanthomonas vasicola</name>
    <dbReference type="NCBI Taxonomy" id="56459"/>
    <lineage>
        <taxon>Bacteria</taxon>
        <taxon>Pseudomonadati</taxon>
        <taxon>Pseudomonadota</taxon>
        <taxon>Gammaproteobacteria</taxon>
        <taxon>Lysobacterales</taxon>
        <taxon>Lysobacteraceae</taxon>
        <taxon>Xanthomonas</taxon>
    </lineage>
</organism>